<comment type="caution">
    <text evidence="2">The sequence shown here is derived from an EMBL/GenBank/DDBJ whole genome shotgun (WGS) entry which is preliminary data.</text>
</comment>
<evidence type="ECO:0000313" key="2">
    <source>
        <dbReference type="EMBL" id="KAH3849472.1"/>
    </source>
</evidence>
<sequence length="59" mass="6726">MNRIGKVGRGVPMRGCTRGRRAGFNLYDLRGRGFRDRGRGNGPFRTEAFPKNSRSQQKK</sequence>
<accession>A0A9D4L0A8</accession>
<organism evidence="2 3">
    <name type="scientific">Dreissena polymorpha</name>
    <name type="common">Zebra mussel</name>
    <name type="synonym">Mytilus polymorpha</name>
    <dbReference type="NCBI Taxonomy" id="45954"/>
    <lineage>
        <taxon>Eukaryota</taxon>
        <taxon>Metazoa</taxon>
        <taxon>Spiralia</taxon>
        <taxon>Lophotrochozoa</taxon>
        <taxon>Mollusca</taxon>
        <taxon>Bivalvia</taxon>
        <taxon>Autobranchia</taxon>
        <taxon>Heteroconchia</taxon>
        <taxon>Euheterodonta</taxon>
        <taxon>Imparidentia</taxon>
        <taxon>Neoheterodontei</taxon>
        <taxon>Myida</taxon>
        <taxon>Dreissenoidea</taxon>
        <taxon>Dreissenidae</taxon>
        <taxon>Dreissena</taxon>
    </lineage>
</organism>
<reference evidence="2" key="2">
    <citation type="submission" date="2020-11" db="EMBL/GenBank/DDBJ databases">
        <authorList>
            <person name="McCartney M.A."/>
            <person name="Auch B."/>
            <person name="Kono T."/>
            <person name="Mallez S."/>
            <person name="Becker A."/>
            <person name="Gohl D.M."/>
            <person name="Silverstein K.A.T."/>
            <person name="Koren S."/>
            <person name="Bechman K.B."/>
            <person name="Herman A."/>
            <person name="Abrahante J.E."/>
            <person name="Garbe J."/>
        </authorList>
    </citation>
    <scope>NUCLEOTIDE SEQUENCE</scope>
    <source>
        <strain evidence="2">Duluth1</strain>
        <tissue evidence="2">Whole animal</tissue>
    </source>
</reference>
<reference evidence="2" key="1">
    <citation type="journal article" date="2019" name="bioRxiv">
        <title>The Genome of the Zebra Mussel, Dreissena polymorpha: A Resource for Invasive Species Research.</title>
        <authorList>
            <person name="McCartney M.A."/>
            <person name="Auch B."/>
            <person name="Kono T."/>
            <person name="Mallez S."/>
            <person name="Zhang Y."/>
            <person name="Obille A."/>
            <person name="Becker A."/>
            <person name="Abrahante J.E."/>
            <person name="Garbe J."/>
            <person name="Badalamenti J.P."/>
            <person name="Herman A."/>
            <person name="Mangelson H."/>
            <person name="Liachko I."/>
            <person name="Sullivan S."/>
            <person name="Sone E.D."/>
            <person name="Koren S."/>
            <person name="Silverstein K.A.T."/>
            <person name="Beckman K.B."/>
            <person name="Gohl D.M."/>
        </authorList>
    </citation>
    <scope>NUCLEOTIDE SEQUENCE</scope>
    <source>
        <strain evidence="2">Duluth1</strain>
        <tissue evidence="2">Whole animal</tissue>
    </source>
</reference>
<keyword evidence="3" id="KW-1185">Reference proteome</keyword>
<evidence type="ECO:0000256" key="1">
    <source>
        <dbReference type="SAM" id="MobiDB-lite"/>
    </source>
</evidence>
<name>A0A9D4L0A8_DREPO</name>
<dbReference type="Proteomes" id="UP000828390">
    <property type="component" value="Unassembled WGS sequence"/>
</dbReference>
<proteinExistence type="predicted"/>
<protein>
    <submittedName>
        <fullName evidence="2">Uncharacterized protein</fullName>
    </submittedName>
</protein>
<feature type="region of interest" description="Disordered" evidence="1">
    <location>
        <begin position="32"/>
        <end position="59"/>
    </location>
</feature>
<dbReference type="AlphaFoldDB" id="A0A9D4L0A8"/>
<evidence type="ECO:0000313" key="3">
    <source>
        <dbReference type="Proteomes" id="UP000828390"/>
    </source>
</evidence>
<dbReference type="EMBL" id="JAIWYP010000003">
    <property type="protein sequence ID" value="KAH3849472.1"/>
    <property type="molecule type" value="Genomic_DNA"/>
</dbReference>
<gene>
    <name evidence="2" type="ORF">DPMN_091875</name>
</gene>